<evidence type="ECO:0000256" key="11">
    <source>
        <dbReference type="SAM" id="Phobius"/>
    </source>
</evidence>
<evidence type="ECO:0000256" key="1">
    <source>
        <dbReference type="ARBA" id="ARBA00009848"/>
    </source>
</evidence>
<evidence type="ECO:0000313" key="12">
    <source>
        <dbReference type="EMBL" id="EFA80398.1"/>
    </source>
</evidence>
<comment type="caution">
    <text evidence="12">The sequence shown here is derived from an EMBL/GenBank/DDBJ whole genome shotgun (WGS) entry which is preliminary data.</text>
</comment>
<feature type="transmembrane region" description="Helical" evidence="11">
    <location>
        <begin position="24"/>
        <end position="45"/>
    </location>
</feature>
<dbReference type="EMBL" id="ADBJ01000031">
    <property type="protein sequence ID" value="EFA80398.1"/>
    <property type="molecule type" value="Genomic_DNA"/>
</dbReference>
<dbReference type="Pfam" id="PF00864">
    <property type="entry name" value="P2X_receptor"/>
    <property type="match status" value="2"/>
</dbReference>
<keyword evidence="2" id="KW-0813">Transport</keyword>
<dbReference type="InParanoid" id="D3BER7"/>
<dbReference type="RefSeq" id="XP_020432518.1">
    <property type="nucleotide sequence ID" value="XM_020578070.1"/>
</dbReference>
<dbReference type="PANTHER" id="PTHR10125:SF27">
    <property type="entry name" value="P2X RECEPTOR A-RELATED"/>
    <property type="match status" value="1"/>
</dbReference>
<reference evidence="12 13" key="1">
    <citation type="journal article" date="2011" name="Genome Res.">
        <title>Phylogeny-wide analysis of social amoeba genomes highlights ancient origins for complex intercellular communication.</title>
        <authorList>
            <person name="Heidel A.J."/>
            <person name="Lawal H.M."/>
            <person name="Felder M."/>
            <person name="Schilde C."/>
            <person name="Helps N.R."/>
            <person name="Tunggal B."/>
            <person name="Rivero F."/>
            <person name="John U."/>
            <person name="Schleicher M."/>
            <person name="Eichinger L."/>
            <person name="Platzer M."/>
            <person name="Noegel A.A."/>
            <person name="Schaap P."/>
            <person name="Gloeckner G."/>
        </authorList>
    </citation>
    <scope>NUCLEOTIDE SEQUENCE [LARGE SCALE GENOMIC DNA]</scope>
    <source>
        <strain evidence="13">ATCC 26659 / Pp 5 / PN500</strain>
    </source>
</reference>
<dbReference type="GeneID" id="31362713"/>
<sequence length="371" mass="42079">MAIDWDNMLVYSTVKVVKIKDRKLSILHFLFLIAIFVYIIIYSVIVKKGYLETEVPIGSVRATLRAPSNFTYPLPYCQGQPNADPSIGFLPCQYWDENLVTYPLNDKSVSISTRVRSSVQSANCSFASPNCRYQDDPTKDENFFIGDIERYTIYIDHTMYASGSKIQKNAKSLSGRIITADDKSETLDDGISSVGIAGKPDIIELGTLLKLADINLDDQSLIDNSTTIRYDGINIFLFITYSNTFSYNLNKYRYTYSVSKIENTEYTVAESVYTTDVENRYIFKRHGIRIIFIQDGDISTFQFQALLITLVSGLGLLAIATTITDLLAIKLMPHKQTYSNFKYQETDKISNEISMNKLETQINNFVSNQIV</sequence>
<evidence type="ECO:0000256" key="3">
    <source>
        <dbReference type="ARBA" id="ARBA00022554"/>
    </source>
</evidence>
<organism evidence="12 13">
    <name type="scientific">Heterostelium pallidum (strain ATCC 26659 / Pp 5 / PN500)</name>
    <name type="common">Cellular slime mold</name>
    <name type="synonym">Polysphondylium pallidum</name>
    <dbReference type="NCBI Taxonomy" id="670386"/>
    <lineage>
        <taxon>Eukaryota</taxon>
        <taxon>Amoebozoa</taxon>
        <taxon>Evosea</taxon>
        <taxon>Eumycetozoa</taxon>
        <taxon>Dictyostelia</taxon>
        <taxon>Acytosteliales</taxon>
        <taxon>Acytosteliaceae</taxon>
        <taxon>Heterostelium</taxon>
    </lineage>
</organism>
<evidence type="ECO:0000256" key="5">
    <source>
        <dbReference type="ARBA" id="ARBA00022989"/>
    </source>
</evidence>
<evidence type="ECO:0000313" key="13">
    <source>
        <dbReference type="Proteomes" id="UP000001396"/>
    </source>
</evidence>
<feature type="transmembrane region" description="Helical" evidence="11">
    <location>
        <begin position="305"/>
        <end position="329"/>
    </location>
</feature>
<dbReference type="Proteomes" id="UP000001396">
    <property type="component" value="Unassembled WGS sequence"/>
</dbReference>
<dbReference type="GO" id="GO:0071476">
    <property type="term" value="P:cellular hypotonic response"/>
    <property type="evidence" value="ECO:0007669"/>
    <property type="project" value="UniProtKB-ARBA"/>
</dbReference>
<keyword evidence="13" id="KW-1185">Reference proteome</keyword>
<dbReference type="AlphaFoldDB" id="D3BER7"/>
<keyword evidence="7 11" id="KW-0472">Membrane</keyword>
<evidence type="ECO:0000256" key="9">
    <source>
        <dbReference type="ARBA" id="ARBA00023303"/>
    </source>
</evidence>
<keyword evidence="4 11" id="KW-0812">Transmembrane</keyword>
<evidence type="ECO:0000256" key="8">
    <source>
        <dbReference type="ARBA" id="ARBA00023286"/>
    </source>
</evidence>
<evidence type="ECO:0000256" key="7">
    <source>
        <dbReference type="ARBA" id="ARBA00023136"/>
    </source>
</evidence>
<gene>
    <name evidence="12" type="primary">p2xA</name>
    <name evidence="12" type="ORF">PPL_07232</name>
</gene>
<dbReference type="GO" id="GO:0050848">
    <property type="term" value="P:regulation of calcium-mediated signaling"/>
    <property type="evidence" value="ECO:0007669"/>
    <property type="project" value="UniProtKB-ARBA"/>
</dbReference>
<dbReference type="STRING" id="670386.D3BER7"/>
<name>D3BER7_HETP5</name>
<dbReference type="GO" id="GO:0140417">
    <property type="term" value="F:intracellularly ATP-gated calcium channel activity"/>
    <property type="evidence" value="ECO:0007669"/>
    <property type="project" value="UniProtKB-ARBA"/>
</dbReference>
<dbReference type="PANTHER" id="PTHR10125">
    <property type="entry name" value="P2X PURINOCEPTOR"/>
    <property type="match status" value="1"/>
</dbReference>
<keyword evidence="9" id="KW-0407">Ion channel</keyword>
<keyword evidence="5 11" id="KW-1133">Transmembrane helix</keyword>
<dbReference type="InterPro" id="IPR059116">
    <property type="entry name" value="P2X_receptor"/>
</dbReference>
<evidence type="ECO:0000256" key="2">
    <source>
        <dbReference type="ARBA" id="ARBA00022448"/>
    </source>
</evidence>
<dbReference type="OMA" id="NNCVPGY"/>
<proteinExistence type="inferred from homology"/>
<keyword evidence="6" id="KW-0406">Ion transport</keyword>
<comment type="similarity">
    <text evidence="1">Belongs to the P2X receptor family.</text>
</comment>
<dbReference type="GO" id="GO:0035381">
    <property type="term" value="F:ATP-gated ion channel activity"/>
    <property type="evidence" value="ECO:0007669"/>
    <property type="project" value="TreeGrafter"/>
</dbReference>
<protein>
    <submittedName>
        <fullName evidence="12">P2X receptor</fullName>
    </submittedName>
</protein>
<dbReference type="Gene3D" id="1.10.287.940">
    <property type="entry name" value="atp-gated p2x4 ion channel"/>
    <property type="match status" value="2"/>
</dbReference>
<comment type="subcellular location">
    <subcellularLocation>
        <location evidence="10">Contractile vacuole membrane</location>
    </subcellularLocation>
</comment>
<dbReference type="FunCoup" id="D3BER7">
    <property type="interactions" value="1"/>
</dbReference>
<evidence type="ECO:0000256" key="4">
    <source>
        <dbReference type="ARBA" id="ARBA00022692"/>
    </source>
</evidence>
<evidence type="ECO:0000256" key="10">
    <source>
        <dbReference type="ARBA" id="ARBA00037850"/>
    </source>
</evidence>
<keyword evidence="8" id="KW-1071">Ligand-gated ion channel</keyword>
<keyword evidence="12" id="KW-0675">Receptor</keyword>
<keyword evidence="3" id="KW-0926">Vacuole</keyword>
<dbReference type="GO" id="GO:0031164">
    <property type="term" value="C:contractile vacuolar membrane"/>
    <property type="evidence" value="ECO:0007669"/>
    <property type="project" value="UniProtKB-SubCell"/>
</dbReference>
<accession>D3BER7</accession>
<evidence type="ECO:0000256" key="6">
    <source>
        <dbReference type="ARBA" id="ARBA00023065"/>
    </source>
</evidence>